<dbReference type="GeneID" id="77170120"/>
<dbReference type="RefSeq" id="WP_096274775.1">
    <property type="nucleotide sequence ID" value="NZ_CP091855.1"/>
</dbReference>
<evidence type="ECO:0000313" key="5">
    <source>
        <dbReference type="EMBL" id="MDV6314702.1"/>
    </source>
</evidence>
<sequence>MKAKNARSEATRAALMEAALQVITESGVKSVTHRKVCSAANLALGTVNYHYADLDELLLDAFAYYVDRISEKYESGFTFVRNDEDLADAVVDMTRKLSEDTQSVVLMWEMYAQGVREKAYRQLIRKWSKRAKSGVETYCSARVATILEAVWDGSAVQRNVGDASWSDAELREVVLAIIRTDESREYPQVKTRSAGAKA</sequence>
<dbReference type="Proteomes" id="UP001185922">
    <property type="component" value="Unassembled WGS sequence"/>
</dbReference>
<dbReference type="PROSITE" id="PS50977">
    <property type="entry name" value="HTH_TETR_2"/>
    <property type="match status" value="1"/>
</dbReference>
<gene>
    <name evidence="4" type="ORF">R3P94_23610</name>
    <name evidence="5" type="ORF">R3Q15_23005</name>
</gene>
<dbReference type="PANTHER" id="PTHR43479:SF11">
    <property type="entry name" value="ACREF_ENVCD OPERON REPRESSOR-RELATED"/>
    <property type="match status" value="1"/>
</dbReference>
<evidence type="ECO:0000256" key="1">
    <source>
        <dbReference type="ARBA" id="ARBA00023125"/>
    </source>
</evidence>
<dbReference type="Proteomes" id="UP001185779">
    <property type="component" value="Unassembled WGS sequence"/>
</dbReference>
<dbReference type="PANTHER" id="PTHR43479">
    <property type="entry name" value="ACREF/ENVCD OPERON REPRESSOR-RELATED"/>
    <property type="match status" value="1"/>
</dbReference>
<feature type="DNA-binding region" description="H-T-H motif" evidence="2">
    <location>
        <begin position="32"/>
        <end position="51"/>
    </location>
</feature>
<keyword evidence="1 2" id="KW-0238">DNA-binding</keyword>
<comment type="caution">
    <text evidence="5">The sequence shown here is derived from an EMBL/GenBank/DDBJ whole genome shotgun (WGS) entry which is preliminary data.</text>
</comment>
<organism evidence="5 7">
    <name type="scientific">Gordonia amicalis</name>
    <dbReference type="NCBI Taxonomy" id="89053"/>
    <lineage>
        <taxon>Bacteria</taxon>
        <taxon>Bacillati</taxon>
        <taxon>Actinomycetota</taxon>
        <taxon>Actinomycetes</taxon>
        <taxon>Mycobacteriales</taxon>
        <taxon>Gordoniaceae</taxon>
        <taxon>Gordonia</taxon>
    </lineage>
</organism>
<reference evidence="5 6" key="1">
    <citation type="submission" date="2023-10" db="EMBL/GenBank/DDBJ databases">
        <title>Development of a sustainable strategy for remediation of hydrocarbon-contaminated territories based on the waste exchange concept.</title>
        <authorList>
            <person name="Krivoruchko A."/>
        </authorList>
    </citation>
    <scope>NUCLEOTIDE SEQUENCE</scope>
    <source>
        <strain evidence="4 6">IEGM 1266</strain>
        <strain evidence="5">IEGM 1279</strain>
    </source>
</reference>
<protein>
    <submittedName>
        <fullName evidence="5">TetR family transcriptional regulator</fullName>
    </submittedName>
</protein>
<proteinExistence type="predicted"/>
<evidence type="ECO:0000313" key="4">
    <source>
        <dbReference type="EMBL" id="MDV6310247.1"/>
    </source>
</evidence>
<dbReference type="InterPro" id="IPR001647">
    <property type="entry name" value="HTH_TetR"/>
</dbReference>
<dbReference type="GO" id="GO:0003677">
    <property type="term" value="F:DNA binding"/>
    <property type="evidence" value="ECO:0007669"/>
    <property type="project" value="UniProtKB-UniRule"/>
</dbReference>
<dbReference type="InterPro" id="IPR009057">
    <property type="entry name" value="Homeodomain-like_sf"/>
</dbReference>
<evidence type="ECO:0000313" key="6">
    <source>
        <dbReference type="Proteomes" id="UP001185779"/>
    </source>
</evidence>
<dbReference type="EMBL" id="JAWLKI010000054">
    <property type="protein sequence ID" value="MDV6310247.1"/>
    <property type="molecule type" value="Genomic_DNA"/>
</dbReference>
<evidence type="ECO:0000256" key="2">
    <source>
        <dbReference type="PROSITE-ProRule" id="PRU00335"/>
    </source>
</evidence>
<dbReference type="EMBL" id="JAWLKH010000048">
    <property type="protein sequence ID" value="MDV6314702.1"/>
    <property type="molecule type" value="Genomic_DNA"/>
</dbReference>
<name>A0AAE4UCD2_9ACTN</name>
<keyword evidence="6" id="KW-1185">Reference proteome</keyword>
<dbReference type="AlphaFoldDB" id="A0AAE4UCD2"/>
<accession>A0AAE4UCD2</accession>
<dbReference type="SUPFAM" id="SSF46689">
    <property type="entry name" value="Homeodomain-like"/>
    <property type="match status" value="1"/>
</dbReference>
<feature type="domain" description="HTH tetR-type" evidence="3">
    <location>
        <begin position="9"/>
        <end position="69"/>
    </location>
</feature>
<evidence type="ECO:0000313" key="7">
    <source>
        <dbReference type="Proteomes" id="UP001185922"/>
    </source>
</evidence>
<evidence type="ECO:0000259" key="3">
    <source>
        <dbReference type="PROSITE" id="PS50977"/>
    </source>
</evidence>
<dbReference type="Gene3D" id="1.10.357.10">
    <property type="entry name" value="Tetracycline Repressor, domain 2"/>
    <property type="match status" value="1"/>
</dbReference>
<dbReference type="InterPro" id="IPR050624">
    <property type="entry name" value="HTH-type_Tx_Regulator"/>
</dbReference>